<dbReference type="OrthoDB" id="5429716at2759"/>
<proteinExistence type="predicted"/>
<feature type="non-terminal residue" evidence="1">
    <location>
        <position position="162"/>
    </location>
</feature>
<reference evidence="1 2" key="1">
    <citation type="journal article" date="2011" name="Nat. Biotechnol.">
        <title>Comparative genomic analysis of the thermophilic biomass-degrading fungi Myceliophthora thermophila and Thielavia terrestris.</title>
        <authorList>
            <person name="Berka R.M."/>
            <person name="Grigoriev I.V."/>
            <person name="Otillar R."/>
            <person name="Salamov A."/>
            <person name="Grimwood J."/>
            <person name="Reid I."/>
            <person name="Ishmael N."/>
            <person name="John T."/>
            <person name="Darmond C."/>
            <person name="Moisan M.-C."/>
            <person name="Henrissat B."/>
            <person name="Coutinho P.M."/>
            <person name="Lombard V."/>
            <person name="Natvig D.O."/>
            <person name="Lindquist E."/>
            <person name="Schmutz J."/>
            <person name="Lucas S."/>
            <person name="Harris P."/>
            <person name="Powlowski J."/>
            <person name="Bellemare A."/>
            <person name="Taylor D."/>
            <person name="Butler G."/>
            <person name="de Vries R.P."/>
            <person name="Allijn I.E."/>
            <person name="van den Brink J."/>
            <person name="Ushinsky S."/>
            <person name="Storms R."/>
            <person name="Powell A.J."/>
            <person name="Paulsen I.T."/>
            <person name="Elbourne L.D.H."/>
            <person name="Baker S.E."/>
            <person name="Magnuson J."/>
            <person name="LaBoissiere S."/>
            <person name="Clutterbuck A.J."/>
            <person name="Martinez D."/>
            <person name="Wogulis M."/>
            <person name="de Leon A.L."/>
            <person name="Rey M.W."/>
            <person name="Tsang A."/>
        </authorList>
    </citation>
    <scope>NUCLEOTIDE SEQUENCE [LARGE SCALE GENOMIC DNA]</scope>
    <source>
        <strain evidence="2">ATCC 38088 / NRRL 8126</strain>
    </source>
</reference>
<protein>
    <submittedName>
        <fullName evidence="1">Uncharacterized protein</fullName>
    </submittedName>
</protein>
<dbReference type="AlphaFoldDB" id="G2QWE4"/>
<organism evidence="1 2">
    <name type="scientific">Thermothielavioides terrestris (strain ATCC 38088 / NRRL 8126)</name>
    <name type="common">Thielavia terrestris</name>
    <dbReference type="NCBI Taxonomy" id="578455"/>
    <lineage>
        <taxon>Eukaryota</taxon>
        <taxon>Fungi</taxon>
        <taxon>Dikarya</taxon>
        <taxon>Ascomycota</taxon>
        <taxon>Pezizomycotina</taxon>
        <taxon>Sordariomycetes</taxon>
        <taxon>Sordariomycetidae</taxon>
        <taxon>Sordariales</taxon>
        <taxon>Chaetomiaceae</taxon>
        <taxon>Thermothielavioides</taxon>
        <taxon>Thermothielavioides terrestris</taxon>
    </lineage>
</organism>
<dbReference type="GeneID" id="11517172"/>
<dbReference type="RefSeq" id="XP_003650255.1">
    <property type="nucleotide sequence ID" value="XM_003650207.1"/>
</dbReference>
<dbReference type="Proteomes" id="UP000008181">
    <property type="component" value="Chromosome 1"/>
</dbReference>
<gene>
    <name evidence="1" type="ORF">THITE_2039480</name>
</gene>
<dbReference type="eggNOG" id="ENOG502RJ0W">
    <property type="taxonomic scope" value="Eukaryota"/>
</dbReference>
<dbReference type="EMBL" id="CP003009">
    <property type="protein sequence ID" value="AEO63919.1"/>
    <property type="molecule type" value="Genomic_DNA"/>
</dbReference>
<dbReference type="HOGENOM" id="CLU_1686359_0_0_1"/>
<evidence type="ECO:0000313" key="1">
    <source>
        <dbReference type="EMBL" id="AEO63919.1"/>
    </source>
</evidence>
<evidence type="ECO:0000313" key="2">
    <source>
        <dbReference type="Proteomes" id="UP000008181"/>
    </source>
</evidence>
<name>G2QWE4_THETT</name>
<keyword evidence="2" id="KW-1185">Reference proteome</keyword>
<accession>G2QWE4</accession>
<sequence length="162" mass="17476">MPGSTAWSTWAFYSPGWVCPAGWTTATVVSRNMTDSIRATDIFSLLTPDETAGFCCPSGYTYSHPTVLPSSVPYGPRCISTMIQGDFVYQECGADGKSELHTVAVGTGKFTTLTSWATTEFDSDWDGFEWTTWAATTDTVISTITIDAPRNAMTTAPAVQLV</sequence>
<dbReference type="KEGG" id="ttt:THITE_2039480"/>